<dbReference type="InterPro" id="IPR042099">
    <property type="entry name" value="ANL_N_sf"/>
</dbReference>
<evidence type="ECO:0000313" key="5">
    <source>
        <dbReference type="EMBL" id="TFZ02871.1"/>
    </source>
</evidence>
<evidence type="ECO:0000259" key="4">
    <source>
        <dbReference type="Pfam" id="PF13193"/>
    </source>
</evidence>
<organism evidence="5 6">
    <name type="scientific">Ramlibacter henchirensis</name>
    <dbReference type="NCBI Taxonomy" id="204072"/>
    <lineage>
        <taxon>Bacteria</taxon>
        <taxon>Pseudomonadati</taxon>
        <taxon>Pseudomonadota</taxon>
        <taxon>Betaproteobacteria</taxon>
        <taxon>Burkholderiales</taxon>
        <taxon>Comamonadaceae</taxon>
        <taxon>Ramlibacter</taxon>
    </lineage>
</organism>
<comment type="similarity">
    <text evidence="1">Belongs to the ATP-dependent AMP-binding enzyme family.</text>
</comment>
<reference evidence="5 6" key="1">
    <citation type="submission" date="2019-03" db="EMBL/GenBank/DDBJ databases">
        <title>Ramlibacter henchirensis DSM 14656, whole genome shotgun sequence.</title>
        <authorList>
            <person name="Zhang X."/>
            <person name="Feng G."/>
            <person name="Zhu H."/>
        </authorList>
    </citation>
    <scope>NUCLEOTIDE SEQUENCE [LARGE SCALE GENOMIC DNA]</scope>
    <source>
        <strain evidence="5 6">DSM 14656</strain>
    </source>
</reference>
<gene>
    <name evidence="5" type="ORF">EZ313_16690</name>
</gene>
<evidence type="ECO:0000313" key="6">
    <source>
        <dbReference type="Proteomes" id="UP000298180"/>
    </source>
</evidence>
<dbReference type="InterPro" id="IPR045851">
    <property type="entry name" value="AMP-bd_C_sf"/>
</dbReference>
<dbReference type="SUPFAM" id="SSF56801">
    <property type="entry name" value="Acetyl-CoA synthetase-like"/>
    <property type="match status" value="1"/>
</dbReference>
<dbReference type="Gene3D" id="3.30.300.30">
    <property type="match status" value="1"/>
</dbReference>
<dbReference type="PANTHER" id="PTHR43201">
    <property type="entry name" value="ACYL-COA SYNTHETASE"/>
    <property type="match status" value="1"/>
</dbReference>
<evidence type="ECO:0000259" key="3">
    <source>
        <dbReference type="Pfam" id="PF00501"/>
    </source>
</evidence>
<dbReference type="AlphaFoldDB" id="A0A4Z0BVH7"/>
<dbReference type="PROSITE" id="PS00455">
    <property type="entry name" value="AMP_BINDING"/>
    <property type="match status" value="1"/>
</dbReference>
<dbReference type="InterPro" id="IPR020845">
    <property type="entry name" value="AMP-binding_CS"/>
</dbReference>
<evidence type="ECO:0008006" key="7">
    <source>
        <dbReference type="Google" id="ProtNLM"/>
    </source>
</evidence>
<keyword evidence="2" id="KW-0436">Ligase</keyword>
<dbReference type="Proteomes" id="UP000298180">
    <property type="component" value="Unassembled WGS sequence"/>
</dbReference>
<proteinExistence type="inferred from homology"/>
<keyword evidence="6" id="KW-1185">Reference proteome</keyword>
<comment type="caution">
    <text evidence="5">The sequence shown here is derived from an EMBL/GenBank/DDBJ whole genome shotgun (WGS) entry which is preliminary data.</text>
</comment>
<dbReference type="PANTHER" id="PTHR43201:SF5">
    <property type="entry name" value="MEDIUM-CHAIN ACYL-COA LIGASE ACSF2, MITOCHONDRIAL"/>
    <property type="match status" value="1"/>
</dbReference>
<dbReference type="InterPro" id="IPR025110">
    <property type="entry name" value="AMP-bd_C"/>
</dbReference>
<dbReference type="EMBL" id="SMLM01000002">
    <property type="protein sequence ID" value="TFZ02871.1"/>
    <property type="molecule type" value="Genomic_DNA"/>
</dbReference>
<evidence type="ECO:0000256" key="1">
    <source>
        <dbReference type="ARBA" id="ARBA00006432"/>
    </source>
</evidence>
<dbReference type="Gene3D" id="3.40.50.12780">
    <property type="entry name" value="N-terminal domain of ligase-like"/>
    <property type="match status" value="1"/>
</dbReference>
<dbReference type="OrthoDB" id="9766486at2"/>
<dbReference type="InterPro" id="IPR000873">
    <property type="entry name" value="AMP-dep_synth/lig_dom"/>
</dbReference>
<dbReference type="Pfam" id="PF13193">
    <property type="entry name" value="AMP-binding_C"/>
    <property type="match status" value="1"/>
</dbReference>
<dbReference type="Pfam" id="PF00501">
    <property type="entry name" value="AMP-binding"/>
    <property type="match status" value="1"/>
</dbReference>
<protein>
    <recommendedName>
        <fullName evidence="7">Long-chain fatty acid--CoA ligase</fullName>
    </recommendedName>
</protein>
<feature type="domain" description="AMP-binding enzyme C-terminal" evidence="4">
    <location>
        <begin position="459"/>
        <end position="526"/>
    </location>
</feature>
<name>A0A4Z0BVH7_9BURK</name>
<dbReference type="GO" id="GO:0031956">
    <property type="term" value="F:medium-chain fatty acid-CoA ligase activity"/>
    <property type="evidence" value="ECO:0007669"/>
    <property type="project" value="TreeGrafter"/>
</dbReference>
<feature type="domain" description="AMP-dependent synthetase/ligase" evidence="3">
    <location>
        <begin position="25"/>
        <end position="399"/>
    </location>
</feature>
<evidence type="ECO:0000256" key="2">
    <source>
        <dbReference type="ARBA" id="ARBA00022598"/>
    </source>
</evidence>
<accession>A0A4Z0BVH7</accession>
<sequence length="548" mass="59624">MRRLGPGETAVTDKDLPLLGELPTRAAAKWPEQKALEWATGAMSYAELDARIDRVACGLMRNGVNAGDKVGLLVSNGPEYVEAIFALWRIGAAAVPFNLRYRETDLADVVRRGGCKVLIFSGRAGPIDFVALVQRSLRSDLERGSLRTVLVGEGVMPGAISWSSLEDAVYSPAEQRALCERRAACKASDLALIVFTSGTTGRPKGVMHDHSCVRSVRDRGRLWKVQPGETMLNYLPMFHLYSLSEAVLQCMYSGCRQVVMETFDANTALDLIEQKSINILHGFETHYADLLRVQAERPRNVGSLRFGTLPSGLETSAAIAVQVQRVFCPTVTGAGMSESWCWMCTCAIDEPEELRCHSSGRPLPGMEMRLIDPETGKDVPPGMPGEMLFRCYSVMKGYFEDPEATAAALDADGWLHSGDQGVVRPDGSIRFTGRYKEMLKVGGENVSPQGVEQELSELVPDILEVAVIGIPEPRLVEVPVAYVVLRPGAAATEESIIAACKGKIASFKVPKRVVVVAELPHTATGKVQRAVIRKTALEAGLQLKLVSQ</sequence>
<dbReference type="GO" id="GO:0006631">
    <property type="term" value="P:fatty acid metabolic process"/>
    <property type="evidence" value="ECO:0007669"/>
    <property type="project" value="TreeGrafter"/>
</dbReference>